<dbReference type="AlphaFoldDB" id="A0A285V5L9"/>
<dbReference type="SUPFAM" id="SSF75304">
    <property type="entry name" value="Amidase signature (AS) enzymes"/>
    <property type="match status" value="1"/>
</dbReference>
<comment type="similarity">
    <text evidence="1">Belongs to the amidase family.</text>
</comment>
<dbReference type="Gene3D" id="3.90.1300.10">
    <property type="entry name" value="Amidase signature (AS) domain"/>
    <property type="match status" value="1"/>
</dbReference>
<name>A0A285V5L9_9ACTN</name>
<evidence type="ECO:0000313" key="4">
    <source>
        <dbReference type="Proteomes" id="UP000219435"/>
    </source>
</evidence>
<evidence type="ECO:0000313" key="3">
    <source>
        <dbReference type="EMBL" id="SOC49227.1"/>
    </source>
</evidence>
<feature type="domain" description="Amidase" evidence="2">
    <location>
        <begin position="26"/>
        <end position="454"/>
    </location>
</feature>
<accession>A0A285V5L9</accession>
<dbReference type="InterPro" id="IPR020556">
    <property type="entry name" value="Amidase_CS"/>
</dbReference>
<dbReference type="EMBL" id="OBQI01000002">
    <property type="protein sequence ID" value="SOC49227.1"/>
    <property type="molecule type" value="Genomic_DNA"/>
</dbReference>
<dbReference type="GO" id="GO:0016740">
    <property type="term" value="F:transferase activity"/>
    <property type="evidence" value="ECO:0007669"/>
    <property type="project" value="UniProtKB-KW"/>
</dbReference>
<reference evidence="4" key="1">
    <citation type="submission" date="2017-08" db="EMBL/GenBank/DDBJ databases">
        <authorList>
            <person name="Varghese N."/>
            <person name="Submissions S."/>
        </authorList>
    </citation>
    <scope>NUCLEOTIDE SEQUENCE [LARGE SCALE GENOMIC DNA]</scope>
    <source>
        <strain evidence="4">DSM 4725</strain>
    </source>
</reference>
<organism evidence="3 4">
    <name type="scientific">Blastococcus aggregatus</name>
    <dbReference type="NCBI Taxonomy" id="38502"/>
    <lineage>
        <taxon>Bacteria</taxon>
        <taxon>Bacillati</taxon>
        <taxon>Actinomycetota</taxon>
        <taxon>Actinomycetes</taxon>
        <taxon>Geodermatophilales</taxon>
        <taxon>Geodermatophilaceae</taxon>
        <taxon>Blastococcus</taxon>
    </lineage>
</organism>
<keyword evidence="4" id="KW-1185">Reference proteome</keyword>
<dbReference type="OrthoDB" id="9811471at2"/>
<protein>
    <submittedName>
        <fullName evidence="3">Aspartyl-tRNA(Asn)/glutamyl-tRNA(Gln) amidotransferase subunit A</fullName>
    </submittedName>
</protein>
<dbReference type="InterPro" id="IPR000120">
    <property type="entry name" value="Amidase"/>
</dbReference>
<dbReference type="Proteomes" id="UP000219435">
    <property type="component" value="Unassembled WGS sequence"/>
</dbReference>
<dbReference type="PROSITE" id="PS00571">
    <property type="entry name" value="AMIDASES"/>
    <property type="match status" value="1"/>
</dbReference>
<dbReference type="Pfam" id="PF01425">
    <property type="entry name" value="Amidase"/>
    <property type="match status" value="1"/>
</dbReference>
<keyword evidence="3" id="KW-0808">Transferase</keyword>
<evidence type="ECO:0000259" key="2">
    <source>
        <dbReference type="Pfam" id="PF01425"/>
    </source>
</evidence>
<gene>
    <name evidence="3" type="ORF">SAMN05660748_1946</name>
</gene>
<dbReference type="InterPro" id="IPR023631">
    <property type="entry name" value="Amidase_dom"/>
</dbReference>
<dbReference type="InterPro" id="IPR036928">
    <property type="entry name" value="AS_sf"/>
</dbReference>
<evidence type="ECO:0000256" key="1">
    <source>
        <dbReference type="ARBA" id="ARBA00009199"/>
    </source>
</evidence>
<dbReference type="RefSeq" id="WP_097194742.1">
    <property type="nucleotide sequence ID" value="NZ_OBQI01000002.1"/>
</dbReference>
<sequence length="474" mass="50624">MSDQLWATPATELDRMIEAKEVSPTEILDAVLDRMAAVEPQVHAFVTVTVTEELARTEAAAATERAARGERISAMDGIPYSIKDLENTAGIRTTQGSRFFADDVPDTDSVVAGRLRSSGGVLLGKTNTPAFGWKDMADNQVAETTVNPWDTSRTTGASSGGAAAAVAAGLGPLAQGSDGAGSIRIPAALCGVVGFKPSFGRIPVHPIREYWAHRTHVGPLTRTVADAALMTSVMAGNDDRDPLSLPSDMGEFVPLPESDRPLAGRKVRWSADLGYGAVSAEVAQIVAEAVSVLEQLGCSIEEKAPGWEDPSRFHRVIYSSGLAVGVGPFADRQPEWVEEDLRRLIEYGRSLSAVDLKAAEAQRGRLYDAARTLFEEIDFLVTPAMPLEAWSAEPGPGPQEIDGVRLGSRGRSYALNPFNLTGQPAISIPCGWTEAGLPVGVQIVGRRNQDIDVLQVAHVLEQRLGLVDRWPALS</sequence>
<dbReference type="PANTHER" id="PTHR11895:SF7">
    <property type="entry name" value="GLUTAMYL-TRNA(GLN) AMIDOTRANSFERASE SUBUNIT A, MITOCHONDRIAL"/>
    <property type="match status" value="1"/>
</dbReference>
<dbReference type="PANTHER" id="PTHR11895">
    <property type="entry name" value="TRANSAMIDASE"/>
    <property type="match status" value="1"/>
</dbReference>
<proteinExistence type="inferred from homology"/>